<comment type="caution">
    <text evidence="3">The sequence shown here is derived from an EMBL/GenBank/DDBJ whole genome shotgun (WGS) entry which is preliminary data.</text>
</comment>
<keyword evidence="1" id="KW-0732">Signal</keyword>
<protein>
    <submittedName>
        <fullName evidence="3">PepSY domain-containing protein</fullName>
    </submittedName>
</protein>
<feature type="signal peptide" evidence="1">
    <location>
        <begin position="1"/>
        <end position="27"/>
    </location>
</feature>
<dbReference type="Proteomes" id="UP001480955">
    <property type="component" value="Unassembled WGS sequence"/>
</dbReference>
<proteinExistence type="predicted"/>
<organism evidence="3 4">
    <name type="scientific">Methylorubrum podarium</name>
    <dbReference type="NCBI Taxonomy" id="200476"/>
    <lineage>
        <taxon>Bacteria</taxon>
        <taxon>Pseudomonadati</taxon>
        <taxon>Pseudomonadota</taxon>
        <taxon>Alphaproteobacteria</taxon>
        <taxon>Hyphomicrobiales</taxon>
        <taxon>Methylobacteriaceae</taxon>
        <taxon>Methylorubrum</taxon>
    </lineage>
</organism>
<evidence type="ECO:0000313" key="4">
    <source>
        <dbReference type="Proteomes" id="UP001480955"/>
    </source>
</evidence>
<evidence type="ECO:0000256" key="1">
    <source>
        <dbReference type="SAM" id="SignalP"/>
    </source>
</evidence>
<feature type="chain" id="PRO_5046396246" evidence="1">
    <location>
        <begin position="28"/>
        <end position="94"/>
    </location>
</feature>
<feature type="domain" description="PepSY" evidence="2">
    <location>
        <begin position="8"/>
        <end position="87"/>
    </location>
</feature>
<keyword evidence="4" id="KW-1185">Reference proteome</keyword>
<reference evidence="3 4" key="1">
    <citation type="submission" date="2024-06" db="EMBL/GenBank/DDBJ databases">
        <authorList>
            <person name="Campbell A.G."/>
        </authorList>
    </citation>
    <scope>NUCLEOTIDE SEQUENCE [LARGE SCALE GENOMIC DNA]</scope>
    <source>
        <strain evidence="3 4">EM12</strain>
    </source>
</reference>
<sequence length="94" mass="9722">MSIFKTVLAAALAATLATGVAVAPALADTPGKDWMPIDQVLTKLTEAGYGSVRSIEADDGVWKAKARRDGRSVKVQIDPQTGAIAEKAGKPGDD</sequence>
<gene>
    <name evidence="3" type="ORF">ABS772_12115</name>
</gene>
<evidence type="ECO:0000313" key="3">
    <source>
        <dbReference type="EMBL" id="MER2250658.1"/>
    </source>
</evidence>
<dbReference type="Pfam" id="PF13670">
    <property type="entry name" value="PepSY_2"/>
    <property type="match status" value="1"/>
</dbReference>
<dbReference type="RefSeq" id="WP_350394840.1">
    <property type="nucleotide sequence ID" value="NZ_JBELQE010000069.1"/>
</dbReference>
<accession>A0ABV1QMR2</accession>
<dbReference type="EMBL" id="JBELQE010000069">
    <property type="protein sequence ID" value="MER2250658.1"/>
    <property type="molecule type" value="Genomic_DNA"/>
</dbReference>
<name>A0ABV1QMR2_9HYPH</name>
<dbReference type="InterPro" id="IPR025711">
    <property type="entry name" value="PepSY"/>
</dbReference>
<evidence type="ECO:0000259" key="2">
    <source>
        <dbReference type="Pfam" id="PF13670"/>
    </source>
</evidence>